<keyword evidence="6" id="KW-0443">Lipid metabolism</keyword>
<name>A0A381XII0_9ZZZZ</name>
<feature type="domain" description="4'-phosphopantetheinyl transferase" evidence="8">
    <location>
        <begin position="4"/>
        <end position="106"/>
    </location>
</feature>
<sequence>MIIGIGTDIIDTRRIKNAINRYGEKFKKRCFSNNEIIRSENRFNTTNSYAKRYAAKEACSKALGTGLAKGIFWKDVEVVNDKYGKPFIKLHNNALKRINKITKKDYNIEVSLSDEKNYAIANVIIFINEK</sequence>
<dbReference type="InterPro" id="IPR008278">
    <property type="entry name" value="4-PPantetheinyl_Trfase_dom"/>
</dbReference>
<evidence type="ECO:0000313" key="9">
    <source>
        <dbReference type="EMBL" id="SVA64312.1"/>
    </source>
</evidence>
<evidence type="ECO:0000256" key="1">
    <source>
        <dbReference type="ARBA" id="ARBA00022516"/>
    </source>
</evidence>
<dbReference type="Gene3D" id="3.90.470.20">
    <property type="entry name" value="4'-phosphopantetheinyl transferase domain"/>
    <property type="match status" value="1"/>
</dbReference>
<dbReference type="GO" id="GO:0006633">
    <property type="term" value="P:fatty acid biosynthetic process"/>
    <property type="evidence" value="ECO:0007669"/>
    <property type="project" value="UniProtKB-KW"/>
</dbReference>
<accession>A0A381XII0</accession>
<evidence type="ECO:0000256" key="5">
    <source>
        <dbReference type="ARBA" id="ARBA00022842"/>
    </source>
</evidence>
<dbReference type="NCBIfam" id="TIGR00556">
    <property type="entry name" value="pantethn_trn"/>
    <property type="match status" value="1"/>
</dbReference>
<evidence type="ECO:0000256" key="3">
    <source>
        <dbReference type="ARBA" id="ARBA00022723"/>
    </source>
</evidence>
<dbReference type="InterPro" id="IPR002582">
    <property type="entry name" value="ACPS"/>
</dbReference>
<dbReference type="EMBL" id="UINC01015235">
    <property type="protein sequence ID" value="SVA64312.1"/>
    <property type="molecule type" value="Genomic_DNA"/>
</dbReference>
<dbReference type="GO" id="GO:0000287">
    <property type="term" value="F:magnesium ion binding"/>
    <property type="evidence" value="ECO:0007669"/>
    <property type="project" value="InterPro"/>
</dbReference>
<organism evidence="9">
    <name type="scientific">marine metagenome</name>
    <dbReference type="NCBI Taxonomy" id="408172"/>
    <lineage>
        <taxon>unclassified sequences</taxon>
        <taxon>metagenomes</taxon>
        <taxon>ecological metagenomes</taxon>
    </lineage>
</organism>
<evidence type="ECO:0000256" key="6">
    <source>
        <dbReference type="ARBA" id="ARBA00023098"/>
    </source>
</evidence>
<reference evidence="9" key="1">
    <citation type="submission" date="2018-05" db="EMBL/GenBank/DDBJ databases">
        <authorList>
            <person name="Lanie J.A."/>
            <person name="Ng W.-L."/>
            <person name="Kazmierczak K.M."/>
            <person name="Andrzejewski T.M."/>
            <person name="Davidsen T.M."/>
            <person name="Wayne K.J."/>
            <person name="Tettelin H."/>
            <person name="Glass J.I."/>
            <person name="Rusch D."/>
            <person name="Podicherti R."/>
            <person name="Tsui H.-C.T."/>
            <person name="Winkler M.E."/>
        </authorList>
    </citation>
    <scope>NUCLEOTIDE SEQUENCE</scope>
</reference>
<evidence type="ECO:0000256" key="2">
    <source>
        <dbReference type="ARBA" id="ARBA00022679"/>
    </source>
</evidence>
<evidence type="ECO:0000256" key="4">
    <source>
        <dbReference type="ARBA" id="ARBA00022832"/>
    </source>
</evidence>
<dbReference type="HAMAP" id="MF_00101">
    <property type="entry name" value="AcpS"/>
    <property type="match status" value="1"/>
</dbReference>
<evidence type="ECO:0000256" key="7">
    <source>
        <dbReference type="ARBA" id="ARBA00023160"/>
    </source>
</evidence>
<dbReference type="InterPro" id="IPR037143">
    <property type="entry name" value="4-PPantetheinyl_Trfase_dom_sf"/>
</dbReference>
<keyword evidence="3" id="KW-0479">Metal-binding</keyword>
<keyword evidence="7" id="KW-0275">Fatty acid biosynthesis</keyword>
<dbReference type="GO" id="GO:0008897">
    <property type="term" value="F:holo-[acyl-carrier-protein] synthase activity"/>
    <property type="evidence" value="ECO:0007669"/>
    <property type="project" value="InterPro"/>
</dbReference>
<proteinExistence type="inferred from homology"/>
<evidence type="ECO:0000259" key="8">
    <source>
        <dbReference type="Pfam" id="PF01648"/>
    </source>
</evidence>
<dbReference type="NCBIfam" id="TIGR00516">
    <property type="entry name" value="acpS"/>
    <property type="match status" value="1"/>
</dbReference>
<keyword evidence="2" id="KW-0808">Transferase</keyword>
<keyword evidence="4" id="KW-0276">Fatty acid metabolism</keyword>
<keyword evidence="1" id="KW-0444">Lipid biosynthesis</keyword>
<dbReference type="AlphaFoldDB" id="A0A381XII0"/>
<gene>
    <name evidence="9" type="ORF">METZ01_LOCUS117166</name>
</gene>
<dbReference type="SUPFAM" id="SSF56214">
    <property type="entry name" value="4'-phosphopantetheinyl transferase"/>
    <property type="match status" value="1"/>
</dbReference>
<dbReference type="InterPro" id="IPR004568">
    <property type="entry name" value="Ppantetheine-prot_Trfase_dom"/>
</dbReference>
<dbReference type="Pfam" id="PF01648">
    <property type="entry name" value="ACPS"/>
    <property type="match status" value="1"/>
</dbReference>
<keyword evidence="5" id="KW-0460">Magnesium</keyword>
<protein>
    <recommendedName>
        <fullName evidence="8">4'-phosphopantetheinyl transferase domain-containing protein</fullName>
    </recommendedName>
</protein>